<feature type="transmembrane region" description="Helical" evidence="1">
    <location>
        <begin position="20"/>
        <end position="38"/>
    </location>
</feature>
<keyword evidence="3" id="KW-1185">Reference proteome</keyword>
<proteinExistence type="predicted"/>
<dbReference type="Proteomes" id="UP000000262">
    <property type="component" value="Chromosome"/>
</dbReference>
<dbReference type="EMBL" id="CP000816">
    <property type="protein sequence ID" value="ABU81992.1"/>
    <property type="molecule type" value="Genomic_DNA"/>
</dbReference>
<evidence type="ECO:0000313" key="3">
    <source>
        <dbReference type="Proteomes" id="UP000000262"/>
    </source>
</evidence>
<protein>
    <submittedName>
        <fullName evidence="2">Uncharacterized protein</fullName>
    </submittedName>
</protein>
<reference evidence="2 3" key="1">
    <citation type="journal article" date="2008" name="Genome Biol.">
        <title>A genomic analysis of the archaeal system Ignicoccus hospitalis-Nanoarchaeum equitans.</title>
        <authorList>
            <person name="Podar M."/>
            <person name="Anderson I."/>
            <person name="Makarova K.S."/>
            <person name="Elkins J.G."/>
            <person name="Ivanova N."/>
            <person name="Wall M.A."/>
            <person name="Lykidis A."/>
            <person name="Mavromatis K."/>
            <person name="Sun H."/>
            <person name="Hudson M.E."/>
            <person name="Chen W."/>
            <person name="Deciu C."/>
            <person name="Hutchison D."/>
            <person name="Eads J.R."/>
            <person name="Anderson A."/>
            <person name="Fernandes F."/>
            <person name="Szeto E."/>
            <person name="Lapidus A."/>
            <person name="Kyrpides N.C."/>
            <person name="Saier M.H.Jr."/>
            <person name="Richardson P.M."/>
            <person name="Rachel R."/>
            <person name="Huber H."/>
            <person name="Eisen J.A."/>
            <person name="Koonin E.V."/>
            <person name="Keller M."/>
            <person name="Stetter K.O."/>
        </authorList>
    </citation>
    <scope>NUCLEOTIDE SEQUENCE [LARGE SCALE GENOMIC DNA]</scope>
    <source>
        <strain evidence="3">KIN4/I / DSM 18386 / JCM 14125</strain>
    </source>
</reference>
<gene>
    <name evidence="2" type="ordered locus">Igni_0810</name>
</gene>
<keyword evidence="1" id="KW-0812">Transmembrane</keyword>
<keyword evidence="1" id="KW-0472">Membrane</keyword>
<keyword evidence="1" id="KW-1133">Transmembrane helix</keyword>
<accession>A8AAP0</accession>
<dbReference type="AlphaFoldDB" id="A8AAP0"/>
<dbReference type="HOGENOM" id="CLU_907957_0_0_2"/>
<evidence type="ECO:0000256" key="1">
    <source>
        <dbReference type="SAM" id="Phobius"/>
    </source>
</evidence>
<organism evidence="2 3">
    <name type="scientific">Ignicoccus hospitalis (strain KIN4/I / DSM 18386 / JCM 14125)</name>
    <dbReference type="NCBI Taxonomy" id="453591"/>
    <lineage>
        <taxon>Archaea</taxon>
        <taxon>Thermoproteota</taxon>
        <taxon>Thermoprotei</taxon>
        <taxon>Desulfurococcales</taxon>
        <taxon>Desulfurococcaceae</taxon>
        <taxon>Ignicoccus</taxon>
    </lineage>
</organism>
<dbReference type="KEGG" id="iho:Igni_0810"/>
<sequence length="306" mass="32710">MAYILARECTGLREVRMRSWLVLSAMIALATARVYIVFPVTTTTVSYTMLQPNNTMIAFEGDCFPYGFTATLIYRSNISATTTTVDAGTVYTAGTLLQPEIQNVVTLTQLPNAIENGIVKVFCVNARQRVYAISSTVQTISVSGVVTNTISYVTTKTYMIPTVASEVYPPGITAYKTTYATTSAHFITTTKVTFTTSGAIETTITLSNLITENPLRGLEMPANPISAVITTPSTVLTAVHDVLEMLIPVTVSAIAEGSKPMTTNAADTATTTVTGSIPAPILLAFASAILTKRFKKSSKKVVVTAK</sequence>
<evidence type="ECO:0000313" key="2">
    <source>
        <dbReference type="EMBL" id="ABU81992.1"/>
    </source>
</evidence>
<feature type="transmembrane region" description="Helical" evidence="1">
    <location>
        <begin position="269"/>
        <end position="290"/>
    </location>
</feature>
<name>A8AAP0_IGNH4</name>